<name>F1D154_9CAUD</name>
<evidence type="ECO:0000313" key="1">
    <source>
        <dbReference type="EMBL" id="ADX87848.1"/>
    </source>
</evidence>
<accession>F1D154</accession>
<reference evidence="1 2" key="1">
    <citation type="journal article" date="2011" name="MBio">
        <title>Evidence of a dominant lineage of Vibrio cholerae-specific lytic bacteriophages shed by cholera patients over a 10-year period in Dhaka, Bangladesh.</title>
        <authorList>
            <person name="Seed K.D."/>
            <person name="Bodi K.L."/>
            <person name="Kropinski A.M."/>
            <person name="Ackermann H.W."/>
            <person name="Calderwood S.B."/>
            <person name="Qadri F."/>
            <person name="Camilli A."/>
        </authorList>
    </citation>
    <scope>NUCLEOTIDE SEQUENCE [LARGE SCALE GENOMIC DNA]</scope>
</reference>
<dbReference type="GeneID" id="10228511"/>
<dbReference type="EMBL" id="HQ641347">
    <property type="protein sequence ID" value="ADX87848.1"/>
    <property type="molecule type" value="Genomic_DNA"/>
</dbReference>
<dbReference type="KEGG" id="vg:10228511"/>
<protein>
    <submittedName>
        <fullName evidence="1">Uncharacterized protein ORF32</fullName>
    </submittedName>
</protein>
<gene>
    <name evidence="1" type="primary">ORF32</name>
</gene>
<sequence>MFKQLFCKHKWDKVSDVVAQSTFENALAAAKRTFHGDVRIPHQLCQDNRKHIVVLKCDDCGKIKKIVTKVD</sequence>
<evidence type="ECO:0000313" key="2">
    <source>
        <dbReference type="Proteomes" id="UP000007502"/>
    </source>
</evidence>
<proteinExistence type="predicted"/>
<dbReference type="RefSeq" id="YP_004250973.1">
    <property type="nucleotide sequence ID" value="NC_015157.1"/>
</dbReference>
<dbReference type="Proteomes" id="UP000007502">
    <property type="component" value="Segment"/>
</dbReference>
<keyword evidence="2" id="KW-1185">Reference proteome</keyword>
<organism evidence="1 2">
    <name type="scientific">Vibrio phage ICP1</name>
    <dbReference type="NCBI Taxonomy" id="979525"/>
    <lineage>
        <taxon>Viruses</taxon>
        <taxon>Duplodnaviria</taxon>
        <taxon>Heunggongvirae</taxon>
        <taxon>Uroviricota</taxon>
        <taxon>Caudoviricetes</taxon>
        <taxon>Mohonavirus</taxon>
        <taxon>Mohonavirus ICP1</taxon>
    </lineage>
</organism>